<dbReference type="PANTHER" id="PTHR13774">
    <property type="entry name" value="PHENAZINE BIOSYNTHESIS PROTEIN"/>
    <property type="match status" value="1"/>
</dbReference>
<evidence type="ECO:0000256" key="1">
    <source>
        <dbReference type="ARBA" id="ARBA00008270"/>
    </source>
</evidence>
<dbReference type="EMBL" id="CP136986">
    <property type="protein sequence ID" value="WOS79555.1"/>
    <property type="molecule type" value="Genomic_DNA"/>
</dbReference>
<evidence type="ECO:0000313" key="8">
    <source>
        <dbReference type="Proteomes" id="UP000045039"/>
    </source>
</evidence>
<sequence>MQLEFHQVDAFSSRPFSGNPAVVYRLDAWLADELMQMIATEHNLSETAFVVREGEAWRIRWFTPSVEVALCGHATLAAAHVLFEVYDEPGERLEFISRSGALRVNREDERLVLDFPAQYPSEVGSTVELEQALGLPPVDVLGSTDKLLVLLESEEAVRACRPDFAALARLPWRGVIVTARGLQKDFVSRFFAPAMGVDEDPVTGSAHCSLIPYWAQRLNKLSLTAQQCSARGGELWCRLEGERVSIAGHAVLVASGRIRLS</sequence>
<dbReference type="GO" id="GO:0016853">
    <property type="term" value="F:isomerase activity"/>
    <property type="evidence" value="ECO:0007669"/>
    <property type="project" value="UniProtKB-KW"/>
</dbReference>
<dbReference type="SMR" id="A0A069Q902"/>
<dbReference type="Proteomes" id="UP000045039">
    <property type="component" value="Unassembled WGS sequence"/>
</dbReference>
<dbReference type="SUPFAM" id="SSF54506">
    <property type="entry name" value="Diaminopimelate epimerase-like"/>
    <property type="match status" value="1"/>
</dbReference>
<organism evidence="4 8">
    <name type="scientific">Pseudomonas aeruginosa</name>
    <dbReference type="NCBI Taxonomy" id="287"/>
    <lineage>
        <taxon>Bacteria</taxon>
        <taxon>Pseudomonadati</taxon>
        <taxon>Pseudomonadota</taxon>
        <taxon>Gammaproteobacteria</taxon>
        <taxon>Pseudomonadales</taxon>
        <taxon>Pseudomonadaceae</taxon>
        <taxon>Pseudomonas</taxon>
    </lineage>
</organism>
<reference evidence="8" key="1">
    <citation type="submission" date="2015-06" db="EMBL/GenBank/DDBJ databases">
        <authorList>
            <person name="Radhakrishnan Rajesh"/>
            <person name="Underwood Anthony"/>
            <person name="Al-Shahib Ali"/>
        </authorList>
    </citation>
    <scope>NUCLEOTIDE SEQUENCE [LARGE SCALE GENOMIC DNA]</scope>
    <source>
        <strain evidence="8">P19_London_7_VIM_2_05_10</strain>
    </source>
</reference>
<reference evidence="6 10" key="5">
    <citation type="submission" date="2019-01" db="EMBL/GenBank/DDBJ databases">
        <title>The Pseudomonas aeruginosa pan-genome provides new insights on its population structure, horizontal gene transfer and pathogenicity.</title>
        <authorList>
            <person name="Freschi L."/>
            <person name="Vincent A.T."/>
            <person name="Jeukens J."/>
            <person name="Emond-Rheault J.-G."/>
            <person name="Kukavica-Ibrulj I."/>
            <person name="Dupont M.-J."/>
            <person name="Charette S.J."/>
            <person name="Boyle B."/>
            <person name="Levesque R.C."/>
        </authorList>
    </citation>
    <scope>NUCLEOTIDE SEQUENCE [LARGE SCALE GENOMIC DNA]</scope>
    <source>
        <strain evidence="6 10">PA-W36</strain>
    </source>
</reference>
<accession>A0A069Q902</accession>
<evidence type="ECO:0000313" key="4">
    <source>
        <dbReference type="EMBL" id="CRP25030.1"/>
    </source>
</evidence>
<dbReference type="KEGG" id="paeb:NCGM1900_2702"/>
<evidence type="ECO:0000313" key="7">
    <source>
        <dbReference type="EMBL" id="WOS79555.1"/>
    </source>
</evidence>
<dbReference type="Proteomes" id="UP000194857">
    <property type="component" value="Unassembled WGS sequence"/>
</dbReference>
<dbReference type="EMBL" id="NFFZ01000010">
    <property type="protein sequence ID" value="OTI59724.1"/>
    <property type="molecule type" value="Genomic_DNA"/>
</dbReference>
<comment type="similarity">
    <text evidence="1">Belongs to the PhzF family.</text>
</comment>
<dbReference type="EMBL" id="CVVU01000212">
    <property type="protein sequence ID" value="CRP25030.1"/>
    <property type="molecule type" value="Genomic_DNA"/>
</dbReference>
<reference evidence="7" key="6">
    <citation type="submission" date="2023-06" db="EMBL/GenBank/DDBJ databases">
        <authorList>
            <consortium name="Clinical and Environmental Microbiology Branch: Whole genome sequencing antimicrobial resistance pathogens in the healthcare setting"/>
        </authorList>
    </citation>
    <scope>NUCLEOTIDE SEQUENCE</scope>
    <source>
        <strain evidence="7">2021CK-01020</strain>
    </source>
</reference>
<dbReference type="Gene3D" id="3.10.310.10">
    <property type="entry name" value="Diaminopimelate Epimerase, Chain A, domain 1"/>
    <property type="match status" value="2"/>
</dbReference>
<name>A0A069Q902_PSEAI</name>
<reference evidence="5 9" key="3">
    <citation type="submission" date="2017-05" db="EMBL/GenBank/DDBJ databases">
        <authorList>
            <person name="Song R."/>
            <person name="Chenine A.L."/>
            <person name="Ruprecht R.M."/>
        </authorList>
    </citation>
    <scope>NUCLEOTIDE SEQUENCE [LARGE SCALE GENOMIC DNA]</scope>
    <source>
        <strain evidence="5 9">S567_C10_BS</strain>
    </source>
</reference>
<keyword evidence="2 4" id="KW-0413">Isomerase</keyword>
<dbReference type="AlphaFoldDB" id="A0A069Q902"/>
<dbReference type="RefSeq" id="WP_003092159.1">
    <property type="nucleotide sequence ID" value="NZ_AP014622.1"/>
</dbReference>
<evidence type="ECO:0000313" key="6">
    <source>
        <dbReference type="EMBL" id="RPM12736.1"/>
    </source>
</evidence>
<reference evidence="4" key="2">
    <citation type="submission" date="2015-06" db="EMBL/GenBank/DDBJ databases">
        <authorList>
            <person name="Radhakrishnan R."/>
            <person name="Underwood A."/>
            <person name="Al-Shahib A."/>
        </authorList>
    </citation>
    <scope>NUCLEOTIDE SEQUENCE</scope>
    <source>
        <strain evidence="4">P19_London_7_VIM_2_05_10</strain>
    </source>
</reference>
<evidence type="ECO:0000256" key="2">
    <source>
        <dbReference type="ARBA" id="ARBA00023235"/>
    </source>
</evidence>
<gene>
    <name evidence="4" type="primary">yddE_2</name>
    <name evidence="5" type="ORF">CAZ10_19655</name>
    <name evidence="6" type="ORF">IPC1295_18400</name>
    <name evidence="7" type="ORF">L4V69_10490</name>
    <name evidence="4" type="ORF">PAERUG_P19_London_7_VIM_2_05_10_03899</name>
</gene>
<proteinExistence type="inferred from homology"/>
<evidence type="ECO:0000313" key="10">
    <source>
        <dbReference type="Proteomes" id="UP000284767"/>
    </source>
</evidence>
<dbReference type="GO" id="GO:0005737">
    <property type="term" value="C:cytoplasm"/>
    <property type="evidence" value="ECO:0007669"/>
    <property type="project" value="TreeGrafter"/>
</dbReference>
<dbReference type="EC" id="5.1.-.-" evidence="4"/>
<dbReference type="Proteomes" id="UP001297540">
    <property type="component" value="Chromosome"/>
</dbReference>
<protein>
    <submittedName>
        <fullName evidence="4 5">Isomerase</fullName>
        <ecNumber evidence="4">5.1.-.-</ecNumber>
    </submittedName>
    <submittedName>
        <fullName evidence="7">PhzF family phenazine biosynthesis protein</fullName>
    </submittedName>
</protein>
<evidence type="ECO:0000256" key="3">
    <source>
        <dbReference type="PIRSR" id="PIRSR016184-1"/>
    </source>
</evidence>
<evidence type="ECO:0000313" key="5">
    <source>
        <dbReference type="EMBL" id="OTI59724.1"/>
    </source>
</evidence>
<feature type="active site" evidence="3">
    <location>
        <position position="46"/>
    </location>
</feature>
<accession>A0A1S1BUM9</accession>
<dbReference type="Proteomes" id="UP000284767">
    <property type="component" value="Unassembled WGS sequence"/>
</dbReference>
<dbReference type="InterPro" id="IPR003719">
    <property type="entry name" value="Phenazine_PhzF-like"/>
</dbReference>
<evidence type="ECO:0000313" key="9">
    <source>
        <dbReference type="Proteomes" id="UP000194857"/>
    </source>
</evidence>
<dbReference type="EMBL" id="NSNE01000011">
    <property type="protein sequence ID" value="RPM12736.1"/>
    <property type="molecule type" value="Genomic_DNA"/>
</dbReference>
<reference evidence="6 10" key="4">
    <citation type="submission" date="2017-08" db="EMBL/GenBank/DDBJ databases">
        <authorList>
            <person name="Feschi L."/>
            <person name="Jeukens J."/>
            <person name="Emond-Rheault J.-G."/>
            <person name="Kukavica-Ibrulj I."/>
            <person name="Boyle B."/>
            <person name="Levesque R.C."/>
        </authorList>
    </citation>
    <scope>NUCLEOTIDE SEQUENCE [LARGE SCALE GENOMIC DNA]</scope>
    <source>
        <strain evidence="6 10">PA-W36</strain>
    </source>
</reference>
<dbReference type="PIRSF" id="PIRSF016184">
    <property type="entry name" value="PhzC_PhzF"/>
    <property type="match status" value="1"/>
</dbReference>
<reference evidence="7" key="7">
    <citation type="submission" date="2023-10" db="EMBL/GenBank/DDBJ databases">
        <title>Pathogen: clinical or host-associated sample.</title>
        <authorList>
            <person name="Hergert J."/>
            <person name="Casey R."/>
            <person name="Wagner J."/>
            <person name="Young E.L."/>
            <person name="Oakeson K.F."/>
        </authorList>
    </citation>
    <scope>NUCLEOTIDE SEQUENCE</scope>
    <source>
        <strain evidence="7">2021CK-01020</strain>
    </source>
</reference>
<dbReference type="Pfam" id="PF02567">
    <property type="entry name" value="PhzC-PhzF"/>
    <property type="match status" value="1"/>
</dbReference>
<dbReference type="NCBIfam" id="TIGR00654">
    <property type="entry name" value="PhzF_family"/>
    <property type="match status" value="1"/>
</dbReference>
<dbReference type="PANTHER" id="PTHR13774:SF17">
    <property type="entry name" value="PHENAZINE BIOSYNTHESIS-LIKE DOMAIN-CONTAINING PROTEIN"/>
    <property type="match status" value="1"/>
</dbReference>